<evidence type="ECO:0000313" key="2">
    <source>
        <dbReference type="Proteomes" id="UP000239156"/>
    </source>
</evidence>
<accession>A0A2S4V3U6</accession>
<keyword evidence="2" id="KW-1185">Reference proteome</keyword>
<organism evidence="1 2">
    <name type="scientific">Puccinia striiformis</name>
    <dbReference type="NCBI Taxonomy" id="27350"/>
    <lineage>
        <taxon>Eukaryota</taxon>
        <taxon>Fungi</taxon>
        <taxon>Dikarya</taxon>
        <taxon>Basidiomycota</taxon>
        <taxon>Pucciniomycotina</taxon>
        <taxon>Pucciniomycetes</taxon>
        <taxon>Pucciniales</taxon>
        <taxon>Pucciniaceae</taxon>
        <taxon>Puccinia</taxon>
    </lineage>
</organism>
<dbReference type="PANTHER" id="PTHR33266:SF1">
    <property type="entry name" value="F-BOX DOMAIN-CONTAINING PROTEIN"/>
    <property type="match status" value="1"/>
</dbReference>
<reference evidence="1" key="1">
    <citation type="submission" date="2017-12" db="EMBL/GenBank/DDBJ databases">
        <title>Gene loss provides genomic basis for host adaptation in cereal stripe rust fungi.</title>
        <authorList>
            <person name="Xia C."/>
        </authorList>
    </citation>
    <scope>NUCLEOTIDE SEQUENCE [LARGE SCALE GENOMIC DNA]</scope>
    <source>
        <strain evidence="1">93-210</strain>
    </source>
</reference>
<dbReference type="AlphaFoldDB" id="A0A2S4V3U6"/>
<protein>
    <submittedName>
        <fullName evidence="1">Uncharacterized protein</fullName>
    </submittedName>
</protein>
<proteinExistence type="predicted"/>
<dbReference type="VEuPathDB" id="FungiDB:PSTT_10604"/>
<name>A0A2S4V3U6_9BASI</name>
<evidence type="ECO:0000313" key="1">
    <source>
        <dbReference type="EMBL" id="POW04171.1"/>
    </source>
</evidence>
<dbReference type="EMBL" id="PKSL01000115">
    <property type="protein sequence ID" value="POW04171.1"/>
    <property type="molecule type" value="Genomic_DNA"/>
</dbReference>
<gene>
    <name evidence="1" type="ORF">PSTT_10604</name>
</gene>
<comment type="caution">
    <text evidence="1">The sequence shown here is derived from an EMBL/GenBank/DDBJ whole genome shotgun (WGS) entry which is preliminary data.</text>
</comment>
<dbReference type="VEuPathDB" id="FungiDB:PSHT_13433"/>
<dbReference type="Proteomes" id="UP000239156">
    <property type="component" value="Unassembled WGS sequence"/>
</dbReference>
<dbReference type="PANTHER" id="PTHR33266">
    <property type="entry name" value="CHROMOSOME 15, WHOLE GENOME SHOTGUN SEQUENCE"/>
    <property type="match status" value="1"/>
</dbReference>
<sequence>MIAEAKLLFKTQSASPGKLSSPQCFAILGSIIQTRVSLHAPINSELVASHAAHCVYIDAKRKMIVSDYPPQFVYASAANRVLASDDKRCIECIDALADAVKKGLVASGDAGEMATRLILIRAMQKTKPIAHEDHRFDPNGHSVQLVDFLRTLSGKDPRDMKFDCIETADRDNLLTTGGSFSITLPGSHTHPALLTSWSFCTEVLRSNARVGKLDLTSFSHLSRTPIHISTFEARSKQNHLLWCSN</sequence>